<feature type="domain" description="VOC" evidence="1">
    <location>
        <begin position="2"/>
        <end position="132"/>
    </location>
</feature>
<dbReference type="PANTHER" id="PTHR35006">
    <property type="entry name" value="GLYOXALASE FAMILY PROTEIN (AFU_ORTHOLOGUE AFUA_5G14830)"/>
    <property type="match status" value="1"/>
</dbReference>
<dbReference type="PROSITE" id="PS51819">
    <property type="entry name" value="VOC"/>
    <property type="match status" value="1"/>
</dbReference>
<organism evidence="2 3">
    <name type="scientific">Crepidotus variabilis</name>
    <dbReference type="NCBI Taxonomy" id="179855"/>
    <lineage>
        <taxon>Eukaryota</taxon>
        <taxon>Fungi</taxon>
        <taxon>Dikarya</taxon>
        <taxon>Basidiomycota</taxon>
        <taxon>Agaricomycotina</taxon>
        <taxon>Agaricomycetes</taxon>
        <taxon>Agaricomycetidae</taxon>
        <taxon>Agaricales</taxon>
        <taxon>Agaricineae</taxon>
        <taxon>Crepidotaceae</taxon>
        <taxon>Crepidotus</taxon>
    </lineage>
</organism>
<dbReference type="Proteomes" id="UP000807306">
    <property type="component" value="Unassembled WGS sequence"/>
</dbReference>
<sequence>MSIHHLGIVVNDIDESREFYLAALKPLGYKIFVKLFDGKVLGLGPFTGPVFWLSARNVPSPDEVKELRTPTGPIHLAFGVSNRKKVREFYDAAIAAGGKCNGPPGPRPEYFITNYSAFVLDPEGRNIEAICLRPAFWAEPWGVLGWSAVSLVGGVGGGLIGKYMGWL</sequence>
<protein>
    <submittedName>
        <fullName evidence="2">Glyoxalase/bleomycin resistance protein/dioxygenase</fullName>
    </submittedName>
</protein>
<evidence type="ECO:0000313" key="2">
    <source>
        <dbReference type="EMBL" id="KAF9530111.1"/>
    </source>
</evidence>
<dbReference type="InterPro" id="IPR004360">
    <property type="entry name" value="Glyas_Fos-R_dOase_dom"/>
</dbReference>
<dbReference type="Pfam" id="PF00903">
    <property type="entry name" value="Glyoxalase"/>
    <property type="match status" value="1"/>
</dbReference>
<dbReference type="InterPro" id="IPR037523">
    <property type="entry name" value="VOC_core"/>
</dbReference>
<dbReference type="Gene3D" id="3.10.180.10">
    <property type="entry name" value="2,3-Dihydroxybiphenyl 1,2-Dioxygenase, domain 1"/>
    <property type="match status" value="1"/>
</dbReference>
<accession>A0A9P6EI58</accession>
<dbReference type="SUPFAM" id="SSF54593">
    <property type="entry name" value="Glyoxalase/Bleomycin resistance protein/Dihydroxybiphenyl dioxygenase"/>
    <property type="match status" value="1"/>
</dbReference>
<dbReference type="AlphaFoldDB" id="A0A9P6EI58"/>
<reference evidence="2" key="1">
    <citation type="submission" date="2020-11" db="EMBL/GenBank/DDBJ databases">
        <authorList>
            <consortium name="DOE Joint Genome Institute"/>
            <person name="Ahrendt S."/>
            <person name="Riley R."/>
            <person name="Andreopoulos W."/>
            <person name="Labutti K."/>
            <person name="Pangilinan J."/>
            <person name="Ruiz-Duenas F.J."/>
            <person name="Barrasa J.M."/>
            <person name="Sanchez-Garcia M."/>
            <person name="Camarero S."/>
            <person name="Miyauchi S."/>
            <person name="Serrano A."/>
            <person name="Linde D."/>
            <person name="Babiker R."/>
            <person name="Drula E."/>
            <person name="Ayuso-Fernandez I."/>
            <person name="Pacheco R."/>
            <person name="Padilla G."/>
            <person name="Ferreira P."/>
            <person name="Barriuso J."/>
            <person name="Kellner H."/>
            <person name="Castanera R."/>
            <person name="Alfaro M."/>
            <person name="Ramirez L."/>
            <person name="Pisabarro A.G."/>
            <person name="Kuo A."/>
            <person name="Tritt A."/>
            <person name="Lipzen A."/>
            <person name="He G."/>
            <person name="Yan M."/>
            <person name="Ng V."/>
            <person name="Cullen D."/>
            <person name="Martin F."/>
            <person name="Rosso M.-N."/>
            <person name="Henrissat B."/>
            <person name="Hibbett D."/>
            <person name="Martinez A.T."/>
            <person name="Grigoriev I.V."/>
        </authorList>
    </citation>
    <scope>NUCLEOTIDE SEQUENCE</scope>
    <source>
        <strain evidence="2">CBS 506.95</strain>
    </source>
</reference>
<dbReference type="CDD" id="cd07262">
    <property type="entry name" value="VOC_like"/>
    <property type="match status" value="1"/>
</dbReference>
<evidence type="ECO:0000259" key="1">
    <source>
        <dbReference type="PROSITE" id="PS51819"/>
    </source>
</evidence>
<dbReference type="PANTHER" id="PTHR35006:SF2">
    <property type="entry name" value="GLYOXALASE FAMILY PROTEIN (AFU_ORTHOLOGUE AFUA_5G14830)"/>
    <property type="match status" value="1"/>
</dbReference>
<comment type="caution">
    <text evidence="2">The sequence shown here is derived from an EMBL/GenBank/DDBJ whole genome shotgun (WGS) entry which is preliminary data.</text>
</comment>
<keyword evidence="3" id="KW-1185">Reference proteome</keyword>
<dbReference type="InterPro" id="IPR029068">
    <property type="entry name" value="Glyas_Bleomycin-R_OHBP_Dase"/>
</dbReference>
<evidence type="ECO:0000313" key="3">
    <source>
        <dbReference type="Proteomes" id="UP000807306"/>
    </source>
</evidence>
<gene>
    <name evidence="2" type="ORF">CPB83DRAFT_811427</name>
</gene>
<dbReference type="EMBL" id="MU157842">
    <property type="protein sequence ID" value="KAF9530111.1"/>
    <property type="molecule type" value="Genomic_DNA"/>
</dbReference>
<dbReference type="OrthoDB" id="10249419at2759"/>
<name>A0A9P6EI58_9AGAR</name>
<proteinExistence type="predicted"/>